<dbReference type="Proteomes" id="UP000681722">
    <property type="component" value="Unassembled WGS sequence"/>
</dbReference>
<evidence type="ECO:0000313" key="1">
    <source>
        <dbReference type="EMBL" id="CAF1679314.1"/>
    </source>
</evidence>
<keyword evidence="3" id="KW-1185">Reference proteome</keyword>
<organism evidence="1 3">
    <name type="scientific">Didymodactylos carnosus</name>
    <dbReference type="NCBI Taxonomy" id="1234261"/>
    <lineage>
        <taxon>Eukaryota</taxon>
        <taxon>Metazoa</taxon>
        <taxon>Spiralia</taxon>
        <taxon>Gnathifera</taxon>
        <taxon>Rotifera</taxon>
        <taxon>Eurotatoria</taxon>
        <taxon>Bdelloidea</taxon>
        <taxon>Philodinida</taxon>
        <taxon>Philodinidae</taxon>
        <taxon>Didymodactylos</taxon>
    </lineage>
</organism>
<dbReference type="Proteomes" id="UP000663829">
    <property type="component" value="Unassembled WGS sequence"/>
</dbReference>
<sequence length="9" mass="981">MFIPSATQS</sequence>
<proteinExistence type="predicted"/>
<gene>
    <name evidence="1" type="ORF">GPM918_LOCUS46559</name>
    <name evidence="2" type="ORF">SRO942_LOCUS50967</name>
</gene>
<evidence type="ECO:0000313" key="3">
    <source>
        <dbReference type="Proteomes" id="UP000663829"/>
    </source>
</evidence>
<evidence type="ECO:0000313" key="2">
    <source>
        <dbReference type="EMBL" id="CAF4675875.1"/>
    </source>
</evidence>
<reference evidence="1" key="1">
    <citation type="submission" date="2021-02" db="EMBL/GenBank/DDBJ databases">
        <authorList>
            <person name="Nowell W R."/>
        </authorList>
    </citation>
    <scope>NUCLEOTIDE SEQUENCE</scope>
</reference>
<dbReference type="EMBL" id="CAJNOQ010065519">
    <property type="protein sequence ID" value="CAF1679314.1"/>
    <property type="molecule type" value="Genomic_DNA"/>
</dbReference>
<comment type="caution">
    <text evidence="1">The sequence shown here is derived from an EMBL/GenBank/DDBJ whole genome shotgun (WGS) entry which is preliminary data.</text>
</comment>
<dbReference type="EMBL" id="CAJOBC010151985">
    <property type="protein sequence ID" value="CAF4675875.1"/>
    <property type="molecule type" value="Genomic_DNA"/>
</dbReference>
<protein>
    <submittedName>
        <fullName evidence="1">Uncharacterized protein</fullName>
    </submittedName>
</protein>
<feature type="non-terminal residue" evidence="1">
    <location>
        <position position="9"/>
    </location>
</feature>
<accession>A0A816GZ91</accession>
<name>A0A816GZ91_9BILA</name>